<accession>A0A9D4H091</accession>
<evidence type="ECO:0000313" key="3">
    <source>
        <dbReference type="Proteomes" id="UP000828390"/>
    </source>
</evidence>
<keyword evidence="1" id="KW-1133">Transmembrane helix</keyword>
<gene>
    <name evidence="2" type="ORF">DPMN_126492</name>
</gene>
<evidence type="ECO:0000256" key="1">
    <source>
        <dbReference type="SAM" id="Phobius"/>
    </source>
</evidence>
<dbReference type="Proteomes" id="UP000828390">
    <property type="component" value="Unassembled WGS sequence"/>
</dbReference>
<feature type="transmembrane region" description="Helical" evidence="1">
    <location>
        <begin position="33"/>
        <end position="58"/>
    </location>
</feature>
<reference evidence="2" key="1">
    <citation type="journal article" date="2019" name="bioRxiv">
        <title>The Genome of the Zebra Mussel, Dreissena polymorpha: A Resource for Invasive Species Research.</title>
        <authorList>
            <person name="McCartney M.A."/>
            <person name="Auch B."/>
            <person name="Kono T."/>
            <person name="Mallez S."/>
            <person name="Zhang Y."/>
            <person name="Obille A."/>
            <person name="Becker A."/>
            <person name="Abrahante J.E."/>
            <person name="Garbe J."/>
            <person name="Badalamenti J.P."/>
            <person name="Herman A."/>
            <person name="Mangelson H."/>
            <person name="Liachko I."/>
            <person name="Sullivan S."/>
            <person name="Sone E.D."/>
            <person name="Koren S."/>
            <person name="Silverstein K.A.T."/>
            <person name="Beckman K.B."/>
            <person name="Gohl D.M."/>
        </authorList>
    </citation>
    <scope>NUCLEOTIDE SEQUENCE</scope>
    <source>
        <strain evidence="2">Duluth1</strain>
        <tissue evidence="2">Whole animal</tissue>
    </source>
</reference>
<protein>
    <submittedName>
        <fullName evidence="2">Uncharacterized protein</fullName>
    </submittedName>
</protein>
<keyword evidence="1" id="KW-0812">Transmembrane</keyword>
<sequence>MTGPNNTAISPKVEHHFELFNETRSSVSSLETILIATLLSPIIVVGIVGNFFSLLVWIKG</sequence>
<evidence type="ECO:0000313" key="2">
    <source>
        <dbReference type="EMBL" id="KAH3824654.1"/>
    </source>
</evidence>
<keyword evidence="1" id="KW-0472">Membrane</keyword>
<dbReference type="EMBL" id="JAIWYP010000005">
    <property type="protein sequence ID" value="KAH3824654.1"/>
    <property type="molecule type" value="Genomic_DNA"/>
</dbReference>
<reference evidence="2" key="2">
    <citation type="submission" date="2020-11" db="EMBL/GenBank/DDBJ databases">
        <authorList>
            <person name="McCartney M.A."/>
            <person name="Auch B."/>
            <person name="Kono T."/>
            <person name="Mallez S."/>
            <person name="Becker A."/>
            <person name="Gohl D.M."/>
            <person name="Silverstein K.A.T."/>
            <person name="Koren S."/>
            <person name="Bechman K.B."/>
            <person name="Herman A."/>
            <person name="Abrahante J.E."/>
            <person name="Garbe J."/>
        </authorList>
    </citation>
    <scope>NUCLEOTIDE SEQUENCE</scope>
    <source>
        <strain evidence="2">Duluth1</strain>
        <tissue evidence="2">Whole animal</tissue>
    </source>
</reference>
<keyword evidence="3" id="KW-1185">Reference proteome</keyword>
<dbReference type="AlphaFoldDB" id="A0A9D4H091"/>
<name>A0A9D4H091_DREPO</name>
<proteinExistence type="predicted"/>
<comment type="caution">
    <text evidence="2">The sequence shown here is derived from an EMBL/GenBank/DDBJ whole genome shotgun (WGS) entry which is preliminary data.</text>
</comment>
<organism evidence="2 3">
    <name type="scientific">Dreissena polymorpha</name>
    <name type="common">Zebra mussel</name>
    <name type="synonym">Mytilus polymorpha</name>
    <dbReference type="NCBI Taxonomy" id="45954"/>
    <lineage>
        <taxon>Eukaryota</taxon>
        <taxon>Metazoa</taxon>
        <taxon>Spiralia</taxon>
        <taxon>Lophotrochozoa</taxon>
        <taxon>Mollusca</taxon>
        <taxon>Bivalvia</taxon>
        <taxon>Autobranchia</taxon>
        <taxon>Heteroconchia</taxon>
        <taxon>Euheterodonta</taxon>
        <taxon>Imparidentia</taxon>
        <taxon>Neoheterodontei</taxon>
        <taxon>Myida</taxon>
        <taxon>Dreissenoidea</taxon>
        <taxon>Dreissenidae</taxon>
        <taxon>Dreissena</taxon>
    </lineage>
</organism>